<dbReference type="PANTHER" id="PTHR10290:SF3">
    <property type="entry name" value="DNA TOPOISOMERASE 1"/>
    <property type="match status" value="1"/>
</dbReference>
<dbReference type="GO" id="GO:0005730">
    <property type="term" value="C:nucleolus"/>
    <property type="evidence" value="ECO:0007669"/>
    <property type="project" value="TreeGrafter"/>
</dbReference>
<gene>
    <name evidence="13" type="ORF">LARSCL_LOCUS854</name>
</gene>
<keyword evidence="5 8" id="KW-0238">DNA-binding</keyword>
<dbReference type="InterPro" id="IPR051062">
    <property type="entry name" value="Topoisomerase_IB"/>
</dbReference>
<evidence type="ECO:0000313" key="13">
    <source>
        <dbReference type="EMBL" id="CAL1262202.1"/>
    </source>
</evidence>
<evidence type="ECO:0000256" key="7">
    <source>
        <dbReference type="ARBA" id="ARBA00023242"/>
    </source>
</evidence>
<dbReference type="Pfam" id="PF14370">
    <property type="entry name" value="Topo_C_assoc"/>
    <property type="match status" value="1"/>
</dbReference>
<evidence type="ECO:0000256" key="10">
    <source>
        <dbReference type="SAM" id="Coils"/>
    </source>
</evidence>
<dbReference type="Proteomes" id="UP001497382">
    <property type="component" value="Unassembled WGS sequence"/>
</dbReference>
<evidence type="ECO:0000256" key="8">
    <source>
        <dbReference type="PROSITE-ProRule" id="PRU01382"/>
    </source>
</evidence>
<dbReference type="PROSITE" id="PS52038">
    <property type="entry name" value="TOPO_IB_2"/>
    <property type="match status" value="1"/>
</dbReference>
<dbReference type="GO" id="GO:0003917">
    <property type="term" value="F:DNA topoisomerase type I (single strand cut, ATP-independent) activity"/>
    <property type="evidence" value="ECO:0007669"/>
    <property type="project" value="UniProtKB-UniRule"/>
</dbReference>
<dbReference type="PROSITE" id="PS00176">
    <property type="entry name" value="TOPO_IB_1"/>
    <property type="match status" value="1"/>
</dbReference>
<keyword evidence="6 8" id="KW-0413">Isomerase</keyword>
<sequence>MRPKSKLVSNKNPVVKARKRKVSQVTPKVETSSSRKKAKTEDKEERWIWWEEDQLGDRIRWRTLQHNGPVFPPPYKRVPANVKFYYYGREKKLSENAEEVAGFYGRILDQECATKDIFKYNFFTDWREVMTSKERKEITDFHKCDFRDFHAYYKEQAEERKMMPKEEKLRIKEENEALTHKYGFCLIDGHKQKIGNFKIEPPGLFRGRGEHPKMGKLKRRIEAEDILINIGKKAKVPEPPEGHSWKGVVHDNTVSWLACWTDNILGSKKYIMLNPCSKLRGEKDWQKYEIARKLKAHVARIRSEYTQDFRSKDMGVRQRAVALYFIDKLALRSGNEKGEDTADTVGCCSLKVKHIKLDKEKDGRKYVVSFDFLGKDSIRYVNSMSVEKPVFENLQKFVKNKQLDDELFDLLKPSTLNKYLNGLMKGLTAKVFRTYNASKTLQEQLDLLTKEGMSIPEKLAAYNRANRMVAILCNHQRTAPKNFDISMANLKSKIDEKCKLIKEAKKEAKSTEENSSKHNKRLIQLEEQLKKLNLQVTEKEENKTIALGTSKLNYLDPRISVAWCKKWDVPIEKIFSKTQRDRFRWAIEMAGPDFKF</sequence>
<dbReference type="InterPro" id="IPR011010">
    <property type="entry name" value="DNA_brk_join_enz"/>
</dbReference>
<dbReference type="Gene3D" id="3.90.15.10">
    <property type="entry name" value="Topoisomerase I, Chain A, domain 3"/>
    <property type="match status" value="1"/>
</dbReference>
<dbReference type="EMBL" id="CAXIEN010000004">
    <property type="protein sequence ID" value="CAL1262202.1"/>
    <property type="molecule type" value="Genomic_DNA"/>
</dbReference>
<dbReference type="InterPro" id="IPR008336">
    <property type="entry name" value="TopoI_DNA-bd_euk"/>
</dbReference>
<dbReference type="GO" id="GO:0006265">
    <property type="term" value="P:DNA topological change"/>
    <property type="evidence" value="ECO:0007669"/>
    <property type="project" value="UniProtKB-UniRule"/>
</dbReference>
<evidence type="ECO:0000256" key="6">
    <source>
        <dbReference type="ARBA" id="ARBA00023235"/>
    </source>
</evidence>
<proteinExistence type="inferred from homology"/>
<evidence type="ECO:0000256" key="2">
    <source>
        <dbReference type="ARBA" id="ARBA00004123"/>
    </source>
</evidence>
<dbReference type="SUPFAM" id="SSF56741">
    <property type="entry name" value="Eukaryotic DNA topoisomerase I, N-terminal DNA-binding fragment"/>
    <property type="match status" value="1"/>
</dbReference>
<feature type="domain" description="DNA topoisomerase I eukaryotic-type" evidence="12">
    <location>
        <begin position="204"/>
        <end position="568"/>
    </location>
</feature>
<evidence type="ECO:0000256" key="5">
    <source>
        <dbReference type="ARBA" id="ARBA00023125"/>
    </source>
</evidence>
<dbReference type="FunFam" id="1.10.10.41:FF:000001">
    <property type="entry name" value="DNA topoisomerase I"/>
    <property type="match status" value="1"/>
</dbReference>
<evidence type="ECO:0000259" key="12">
    <source>
        <dbReference type="SMART" id="SM00435"/>
    </source>
</evidence>
<feature type="region of interest" description="Disordered" evidence="11">
    <location>
        <begin position="1"/>
        <end position="41"/>
    </location>
</feature>
<dbReference type="InterPro" id="IPR014711">
    <property type="entry name" value="TopoI_cat_a-hlx-sub_euk"/>
</dbReference>
<keyword evidence="4 8" id="KW-0799">Topoisomerase</keyword>
<evidence type="ECO:0000256" key="3">
    <source>
        <dbReference type="ARBA" id="ARBA00006645"/>
    </source>
</evidence>
<evidence type="ECO:0000256" key="1">
    <source>
        <dbReference type="ARBA" id="ARBA00000213"/>
    </source>
</evidence>
<keyword evidence="7" id="KW-0539">Nucleus</keyword>
<keyword evidence="14" id="KW-1185">Reference proteome</keyword>
<dbReference type="PANTHER" id="PTHR10290">
    <property type="entry name" value="DNA TOPOISOMERASE I"/>
    <property type="match status" value="1"/>
</dbReference>
<feature type="coiled-coil region" evidence="10">
    <location>
        <begin position="487"/>
        <end position="542"/>
    </location>
</feature>
<dbReference type="InterPro" id="IPR013034">
    <property type="entry name" value="DNA_topo_DNA_db_N_dom1"/>
</dbReference>
<dbReference type="InterPro" id="IPR018521">
    <property type="entry name" value="TopoIB_AS"/>
</dbReference>
<dbReference type="FunFam" id="1.10.132.10:FF:000001">
    <property type="entry name" value="DNA topoisomerase I"/>
    <property type="match status" value="1"/>
</dbReference>
<evidence type="ECO:0000256" key="9">
    <source>
        <dbReference type="RuleBase" id="RU365101"/>
    </source>
</evidence>
<dbReference type="GO" id="GO:0003677">
    <property type="term" value="F:DNA binding"/>
    <property type="evidence" value="ECO:0007669"/>
    <property type="project" value="UniProtKB-UniRule"/>
</dbReference>
<dbReference type="InterPro" id="IPR013500">
    <property type="entry name" value="TopoI_cat_euk"/>
</dbReference>
<dbReference type="EC" id="5.6.2.1" evidence="9"/>
<accession>A0AAV1YTA7</accession>
<comment type="similarity">
    <text evidence="3 8 9">Belongs to the type IB topoisomerase family.</text>
</comment>
<reference evidence="13 14" key="1">
    <citation type="submission" date="2024-04" db="EMBL/GenBank/DDBJ databases">
        <authorList>
            <person name="Rising A."/>
            <person name="Reimegard J."/>
            <person name="Sonavane S."/>
            <person name="Akerstrom W."/>
            <person name="Nylinder S."/>
            <person name="Hedman E."/>
            <person name="Kallberg Y."/>
        </authorList>
    </citation>
    <scope>NUCLEOTIDE SEQUENCE [LARGE SCALE GENOMIC DNA]</scope>
</reference>
<dbReference type="AlphaFoldDB" id="A0AAV1YTA7"/>
<evidence type="ECO:0000256" key="4">
    <source>
        <dbReference type="ARBA" id="ARBA00023029"/>
    </source>
</evidence>
<dbReference type="GO" id="GO:0007059">
    <property type="term" value="P:chromosome segregation"/>
    <property type="evidence" value="ECO:0007669"/>
    <property type="project" value="TreeGrafter"/>
</dbReference>
<dbReference type="CDD" id="cd03488">
    <property type="entry name" value="Topoisomer_IB_N_htopoI_like"/>
    <property type="match status" value="1"/>
</dbReference>
<dbReference type="InterPro" id="IPR001631">
    <property type="entry name" value="TopoI"/>
</dbReference>
<dbReference type="CDD" id="cd00659">
    <property type="entry name" value="Topo_IB_C"/>
    <property type="match status" value="1"/>
</dbReference>
<dbReference type="GO" id="GO:0006260">
    <property type="term" value="P:DNA replication"/>
    <property type="evidence" value="ECO:0007669"/>
    <property type="project" value="TreeGrafter"/>
</dbReference>
<dbReference type="Pfam" id="PF02919">
    <property type="entry name" value="Topoisom_I_N"/>
    <property type="match status" value="1"/>
</dbReference>
<evidence type="ECO:0000313" key="14">
    <source>
        <dbReference type="Proteomes" id="UP001497382"/>
    </source>
</evidence>
<dbReference type="InterPro" id="IPR013030">
    <property type="entry name" value="DNA_topo_DNA_db_N_dom2"/>
</dbReference>
<dbReference type="InterPro" id="IPR048045">
    <property type="entry name" value="Topoisomer_I_DNA-bd"/>
</dbReference>
<dbReference type="PRINTS" id="PR00416">
    <property type="entry name" value="EUTPISMRASEI"/>
</dbReference>
<dbReference type="Gene3D" id="2.170.11.10">
    <property type="entry name" value="DNA Topoisomerase I, domain 2"/>
    <property type="match status" value="1"/>
</dbReference>
<comment type="catalytic activity">
    <reaction evidence="1 8 9">
        <text>ATP-independent breakage of single-stranded DNA, followed by passage and rejoining.</text>
        <dbReference type="EC" id="5.6.2.1"/>
    </reaction>
</comment>
<dbReference type="InterPro" id="IPR036202">
    <property type="entry name" value="TopoI_DNA-bd_euk_N_sf"/>
</dbReference>
<evidence type="ECO:0000256" key="11">
    <source>
        <dbReference type="SAM" id="MobiDB-lite"/>
    </source>
</evidence>
<dbReference type="Gene3D" id="1.10.10.41">
    <property type="entry name" value="Yeast DNA topoisomerase - domain 1"/>
    <property type="match status" value="1"/>
</dbReference>
<dbReference type="SUPFAM" id="SSF56349">
    <property type="entry name" value="DNA breaking-rejoining enzymes"/>
    <property type="match status" value="1"/>
</dbReference>
<dbReference type="SUPFAM" id="SSF46596">
    <property type="entry name" value="Eukaryotic DNA topoisomerase I, dispensable insert domain"/>
    <property type="match status" value="1"/>
</dbReference>
<name>A0AAV1YTA7_9ARAC</name>
<dbReference type="Gene3D" id="1.10.132.10">
    <property type="match status" value="1"/>
</dbReference>
<protein>
    <recommendedName>
        <fullName evidence="9">DNA topoisomerase I</fullName>
        <ecNumber evidence="9">5.6.2.1</ecNumber>
    </recommendedName>
    <alternativeName>
        <fullName evidence="9">DNA topoisomerase 1</fullName>
    </alternativeName>
</protein>
<feature type="compositionally biased region" description="Polar residues" evidence="11">
    <location>
        <begin position="23"/>
        <end position="32"/>
    </location>
</feature>
<dbReference type="InterPro" id="IPR025834">
    <property type="entry name" value="TopoI_C_dom"/>
</dbReference>
<comment type="function">
    <text evidence="9">Releases the supercoiling and torsional tension of DNA introduced during the DNA replication and transcription by transiently cleaving and rejoining one strand of the DNA duplex. Introduces a single-strand break via transesterification at the specific target site 5'-[CT]CCTTp site in duplex DNA. The scissile phosphodiester is attacked by the catalytic tyrosine of the enzyme, resulting in the formation of a DNA-(3'-phosphotyrosyl)-enzyme intermediate and the expulsion of a 5'-OH DNA strand. The free DNA strand then undergoes passage around the unbroken strand thus removing DNA supercoils. Finally, in the religation step, the DNA 5'-OH attacks the covalent intermediate to expel the active-site tyrosine and restore the DNA phosphodiester backbone.</text>
</comment>
<dbReference type="SMART" id="SM00435">
    <property type="entry name" value="TOPEUc"/>
    <property type="match status" value="1"/>
</dbReference>
<organism evidence="13 14">
    <name type="scientific">Larinioides sclopetarius</name>
    <dbReference type="NCBI Taxonomy" id="280406"/>
    <lineage>
        <taxon>Eukaryota</taxon>
        <taxon>Metazoa</taxon>
        <taxon>Ecdysozoa</taxon>
        <taxon>Arthropoda</taxon>
        <taxon>Chelicerata</taxon>
        <taxon>Arachnida</taxon>
        <taxon>Araneae</taxon>
        <taxon>Araneomorphae</taxon>
        <taxon>Entelegynae</taxon>
        <taxon>Araneoidea</taxon>
        <taxon>Araneidae</taxon>
        <taxon>Larinioides</taxon>
    </lineage>
</organism>
<feature type="active site" description="O-(3'-phospho-DNA)-tyrosine intermediate" evidence="8">
    <location>
        <position position="554"/>
    </location>
</feature>
<dbReference type="InterPro" id="IPR014727">
    <property type="entry name" value="TopoI_cat_a/b-sub_euk"/>
</dbReference>
<dbReference type="FunFam" id="2.170.11.10:FF:000001">
    <property type="entry name" value="DNA topoisomerase I"/>
    <property type="match status" value="1"/>
</dbReference>
<dbReference type="FunFam" id="3.90.15.10:FF:000003">
    <property type="entry name" value="DNA topoisomerase I"/>
    <property type="match status" value="1"/>
</dbReference>
<dbReference type="InterPro" id="IPR013499">
    <property type="entry name" value="TopoI_euk"/>
</dbReference>
<dbReference type="GO" id="GO:0005694">
    <property type="term" value="C:chromosome"/>
    <property type="evidence" value="ECO:0007669"/>
    <property type="project" value="InterPro"/>
</dbReference>
<comment type="caution">
    <text evidence="13">The sequence shown here is derived from an EMBL/GenBank/DDBJ whole genome shotgun (WGS) entry which is preliminary data.</text>
</comment>
<dbReference type="Pfam" id="PF01028">
    <property type="entry name" value="Topoisom_I"/>
    <property type="match status" value="1"/>
</dbReference>
<comment type="subcellular location">
    <subcellularLocation>
        <location evidence="2">Nucleus</location>
    </subcellularLocation>
</comment>
<keyword evidence="10" id="KW-0175">Coiled coil</keyword>